<feature type="compositionally biased region" description="Basic residues" evidence="1">
    <location>
        <begin position="212"/>
        <end position="225"/>
    </location>
</feature>
<reference evidence="2 3" key="1">
    <citation type="submission" date="2024-10" db="EMBL/GenBank/DDBJ databases">
        <authorList>
            <person name="Kim D."/>
        </authorList>
    </citation>
    <scope>NUCLEOTIDE SEQUENCE [LARGE SCALE GENOMIC DNA]</scope>
    <source>
        <strain evidence="2">BH-2024</strain>
    </source>
</reference>
<dbReference type="AlphaFoldDB" id="A0ABD2ITI0"/>
<feature type="region of interest" description="Disordered" evidence="1">
    <location>
        <begin position="154"/>
        <end position="225"/>
    </location>
</feature>
<dbReference type="Proteomes" id="UP001620626">
    <property type="component" value="Unassembled WGS sequence"/>
</dbReference>
<accession>A0ABD2ITI0</accession>
<name>A0ABD2ITI0_9BILA</name>
<keyword evidence="3" id="KW-1185">Reference proteome</keyword>
<evidence type="ECO:0000256" key="1">
    <source>
        <dbReference type="SAM" id="MobiDB-lite"/>
    </source>
</evidence>
<organism evidence="2 3">
    <name type="scientific">Heterodera trifolii</name>
    <dbReference type="NCBI Taxonomy" id="157864"/>
    <lineage>
        <taxon>Eukaryota</taxon>
        <taxon>Metazoa</taxon>
        <taxon>Ecdysozoa</taxon>
        <taxon>Nematoda</taxon>
        <taxon>Chromadorea</taxon>
        <taxon>Rhabditida</taxon>
        <taxon>Tylenchina</taxon>
        <taxon>Tylenchomorpha</taxon>
        <taxon>Tylenchoidea</taxon>
        <taxon>Heteroderidae</taxon>
        <taxon>Heteroderinae</taxon>
        <taxon>Heterodera</taxon>
    </lineage>
</organism>
<protein>
    <submittedName>
        <fullName evidence="2">Uncharacterized protein</fullName>
    </submittedName>
</protein>
<feature type="compositionally biased region" description="Low complexity" evidence="1">
    <location>
        <begin position="187"/>
        <end position="205"/>
    </location>
</feature>
<evidence type="ECO:0000313" key="3">
    <source>
        <dbReference type="Proteomes" id="UP001620626"/>
    </source>
</evidence>
<sequence length="225" mass="25620">MSSVKEIIETFLVTYRTTPNDSLPDSKSPSEMLLGRKPRTTLDLLKPPPIQPIERDQAMEKKFNRRFGTRPQIFASKDAVWARHRLSQIWKAGTICGCSGVIYNVQFEDGSSGRYHANQLRFRKATEIVEDPLNILNEEFKLPIQMAPMANGHQNGQVLENRPDPVNAEDGVEEPPIRDEQQDVIQPARSPTPAARSPTPAVRSPTPQRRYPDRRRKPSARYLPR</sequence>
<dbReference type="InterPro" id="IPR050951">
    <property type="entry name" value="Retrovirus_Pol_polyprotein"/>
</dbReference>
<comment type="caution">
    <text evidence="2">The sequence shown here is derived from an EMBL/GenBank/DDBJ whole genome shotgun (WGS) entry which is preliminary data.</text>
</comment>
<dbReference type="EMBL" id="JBICBT010001106">
    <property type="protein sequence ID" value="KAL3082531.1"/>
    <property type="molecule type" value="Genomic_DNA"/>
</dbReference>
<proteinExistence type="predicted"/>
<dbReference type="PANTHER" id="PTHR37984">
    <property type="entry name" value="PROTEIN CBG26694"/>
    <property type="match status" value="1"/>
</dbReference>
<dbReference type="PANTHER" id="PTHR37984:SF5">
    <property type="entry name" value="PROTEIN NYNRIN-LIKE"/>
    <property type="match status" value="1"/>
</dbReference>
<evidence type="ECO:0000313" key="2">
    <source>
        <dbReference type="EMBL" id="KAL3082531.1"/>
    </source>
</evidence>
<gene>
    <name evidence="2" type="ORF">niasHT_030545</name>
</gene>